<gene>
    <name evidence="1" type="ORF">OJ962_03935</name>
</gene>
<comment type="caution">
    <text evidence="1">The sequence shown here is derived from an EMBL/GenBank/DDBJ whole genome shotgun (WGS) entry which is preliminary data.</text>
</comment>
<reference evidence="1" key="1">
    <citation type="submission" date="2022-10" db="EMBL/GenBank/DDBJ databases">
        <title>The WGS of Solirubrobacter sp. CPCC 204708.</title>
        <authorList>
            <person name="Jiang Z."/>
        </authorList>
    </citation>
    <scope>NUCLEOTIDE SEQUENCE</scope>
    <source>
        <strain evidence="1">CPCC 204708</strain>
    </source>
</reference>
<accession>A0ABT4RDL9</accession>
<protein>
    <submittedName>
        <fullName evidence="1">ParB N-terminal domain-containing protein</fullName>
    </submittedName>
</protein>
<dbReference type="InterPro" id="IPR036086">
    <property type="entry name" value="ParB/Sulfiredoxin_sf"/>
</dbReference>
<dbReference type="SUPFAM" id="SSF110849">
    <property type="entry name" value="ParB/Sulfiredoxin"/>
    <property type="match status" value="1"/>
</dbReference>
<name>A0ABT4RDL9_9ACTN</name>
<dbReference type="Proteomes" id="UP001147700">
    <property type="component" value="Unassembled WGS sequence"/>
</dbReference>
<sequence>MLKTGNTLIDAETAFTRARRGARMRKLRRARVQLPVYTGAHPVAATGGVREIALDEIRGTLEPSRATQFDERFAPVRAAARRRWESIWTAEERGVALPPISVVRVRDGYAVRDGHHRVSVARARGAVAIDAAIGV</sequence>
<organism evidence="1 2">
    <name type="scientific">Solirubrobacter deserti</name>
    <dbReference type="NCBI Taxonomy" id="2282478"/>
    <lineage>
        <taxon>Bacteria</taxon>
        <taxon>Bacillati</taxon>
        <taxon>Actinomycetota</taxon>
        <taxon>Thermoleophilia</taxon>
        <taxon>Solirubrobacterales</taxon>
        <taxon>Solirubrobacteraceae</taxon>
        <taxon>Solirubrobacter</taxon>
    </lineage>
</organism>
<dbReference type="RefSeq" id="WP_202952240.1">
    <property type="nucleotide sequence ID" value="NZ_JAPCID010000005.1"/>
</dbReference>
<keyword evidence="2" id="KW-1185">Reference proteome</keyword>
<evidence type="ECO:0000313" key="2">
    <source>
        <dbReference type="Proteomes" id="UP001147700"/>
    </source>
</evidence>
<dbReference type="EMBL" id="JAPCID010000005">
    <property type="protein sequence ID" value="MDA0136634.1"/>
    <property type="molecule type" value="Genomic_DNA"/>
</dbReference>
<proteinExistence type="predicted"/>
<evidence type="ECO:0000313" key="1">
    <source>
        <dbReference type="EMBL" id="MDA0136634.1"/>
    </source>
</evidence>